<name>A0ABV7G195_9PROT</name>
<keyword evidence="3" id="KW-1185">Reference proteome</keyword>
<feature type="signal peptide" evidence="1">
    <location>
        <begin position="1"/>
        <end position="22"/>
    </location>
</feature>
<dbReference type="RefSeq" id="WP_379595931.1">
    <property type="nucleotide sequence ID" value="NZ_JBHRTN010000008.1"/>
</dbReference>
<dbReference type="EMBL" id="JBHRTN010000008">
    <property type="protein sequence ID" value="MFC3125318.1"/>
    <property type="molecule type" value="Genomic_DNA"/>
</dbReference>
<gene>
    <name evidence="2" type="ORF">ACFOD4_09605</name>
</gene>
<accession>A0ABV7G195</accession>
<keyword evidence="1" id="KW-0732">Signal</keyword>
<dbReference type="Proteomes" id="UP001595593">
    <property type="component" value="Unassembled WGS sequence"/>
</dbReference>
<organism evidence="2 3">
    <name type="scientific">Teichococcus globiformis</name>
    <dbReference type="NCBI Taxonomy" id="2307229"/>
    <lineage>
        <taxon>Bacteria</taxon>
        <taxon>Pseudomonadati</taxon>
        <taxon>Pseudomonadota</taxon>
        <taxon>Alphaproteobacteria</taxon>
        <taxon>Acetobacterales</taxon>
        <taxon>Roseomonadaceae</taxon>
        <taxon>Roseomonas</taxon>
    </lineage>
</organism>
<comment type="caution">
    <text evidence="2">The sequence shown here is derived from an EMBL/GenBank/DDBJ whole genome shotgun (WGS) entry which is preliminary data.</text>
</comment>
<proteinExistence type="predicted"/>
<feature type="chain" id="PRO_5045455551" evidence="1">
    <location>
        <begin position="23"/>
        <end position="98"/>
    </location>
</feature>
<protein>
    <submittedName>
        <fullName evidence="2">Uncharacterized protein</fullName>
    </submittedName>
</protein>
<reference evidence="3" key="1">
    <citation type="journal article" date="2019" name="Int. J. Syst. Evol. Microbiol.">
        <title>The Global Catalogue of Microorganisms (GCM) 10K type strain sequencing project: providing services to taxonomists for standard genome sequencing and annotation.</title>
        <authorList>
            <consortium name="The Broad Institute Genomics Platform"/>
            <consortium name="The Broad Institute Genome Sequencing Center for Infectious Disease"/>
            <person name="Wu L."/>
            <person name="Ma J."/>
        </authorList>
    </citation>
    <scope>NUCLEOTIDE SEQUENCE [LARGE SCALE GENOMIC DNA]</scope>
    <source>
        <strain evidence="3">KCTC 52094</strain>
    </source>
</reference>
<evidence type="ECO:0000256" key="1">
    <source>
        <dbReference type="SAM" id="SignalP"/>
    </source>
</evidence>
<evidence type="ECO:0000313" key="3">
    <source>
        <dbReference type="Proteomes" id="UP001595593"/>
    </source>
</evidence>
<sequence length="98" mass="9983">MKLRNAMLPALLLIGLAGGAAAAESGIEVVRMGENFAVDYSNDGGNILGGGPVQVIGRGENARYLYAPGTPAQHDAVASFAGQGENGDIVYTPVQPRG</sequence>
<evidence type="ECO:0000313" key="2">
    <source>
        <dbReference type="EMBL" id="MFC3125318.1"/>
    </source>
</evidence>